<accession>A0ABW1JNK1</accession>
<gene>
    <name evidence="2" type="ORF">ACFP3H_04185</name>
</gene>
<feature type="transmembrane region" description="Helical" evidence="1">
    <location>
        <begin position="12"/>
        <end position="30"/>
    </location>
</feature>
<comment type="caution">
    <text evidence="2">The sequence shown here is derived from an EMBL/GenBank/DDBJ whole genome shotgun (WGS) entry which is preliminary data.</text>
</comment>
<keyword evidence="1" id="KW-0812">Transmembrane</keyword>
<keyword evidence="1" id="KW-1133">Transmembrane helix</keyword>
<reference evidence="3" key="1">
    <citation type="journal article" date="2019" name="Int. J. Syst. Evol. Microbiol.">
        <title>The Global Catalogue of Microorganisms (GCM) 10K type strain sequencing project: providing services to taxonomists for standard genome sequencing and annotation.</title>
        <authorList>
            <consortium name="The Broad Institute Genomics Platform"/>
            <consortium name="The Broad Institute Genome Sequencing Center for Infectious Disease"/>
            <person name="Wu L."/>
            <person name="Ma J."/>
        </authorList>
    </citation>
    <scope>NUCLEOTIDE SEQUENCE [LARGE SCALE GENOMIC DNA]</scope>
    <source>
        <strain evidence="3">CCUG 36956</strain>
    </source>
</reference>
<protein>
    <recommendedName>
        <fullName evidence="4">DUF4234 domain-containing protein</fullName>
    </recommendedName>
</protein>
<sequence>MNNPIKQRSPWGGWWLIGITIGIYYLVWFHKVNAELAAATGQPHAAWGRWWNQIIPIWGCVGIYRTAQRINEAHAARNSSVQVSPLIAWLVAPIWFFSQQRYLQRRVNSLGDLIAAQGSADPRPLAA</sequence>
<evidence type="ECO:0000256" key="1">
    <source>
        <dbReference type="SAM" id="Phobius"/>
    </source>
</evidence>
<keyword evidence="3" id="KW-1185">Reference proteome</keyword>
<organism evidence="2 3">
    <name type="scientific">Nocardia lasii</name>
    <dbReference type="NCBI Taxonomy" id="1616107"/>
    <lineage>
        <taxon>Bacteria</taxon>
        <taxon>Bacillati</taxon>
        <taxon>Actinomycetota</taxon>
        <taxon>Actinomycetes</taxon>
        <taxon>Mycobacteriales</taxon>
        <taxon>Nocardiaceae</taxon>
        <taxon>Nocardia</taxon>
    </lineage>
</organism>
<evidence type="ECO:0000313" key="3">
    <source>
        <dbReference type="Proteomes" id="UP001596223"/>
    </source>
</evidence>
<proteinExistence type="predicted"/>
<keyword evidence="1" id="KW-0472">Membrane</keyword>
<evidence type="ECO:0008006" key="4">
    <source>
        <dbReference type="Google" id="ProtNLM"/>
    </source>
</evidence>
<name>A0ABW1JNK1_9NOCA</name>
<feature type="transmembrane region" description="Helical" evidence="1">
    <location>
        <begin position="79"/>
        <end position="98"/>
    </location>
</feature>
<dbReference type="Proteomes" id="UP001596223">
    <property type="component" value="Unassembled WGS sequence"/>
</dbReference>
<dbReference type="EMBL" id="JBHSQN010000002">
    <property type="protein sequence ID" value="MFC6010239.1"/>
    <property type="molecule type" value="Genomic_DNA"/>
</dbReference>
<evidence type="ECO:0000313" key="2">
    <source>
        <dbReference type="EMBL" id="MFC6010239.1"/>
    </source>
</evidence>
<dbReference type="RefSeq" id="WP_378599875.1">
    <property type="nucleotide sequence ID" value="NZ_JBHSQN010000002.1"/>
</dbReference>